<sequence>MQFYIAFLLLFLQMPLAYCKDGYMCSDNYHQCAHQNNTCCAKPSGAYWCCPTPNGICCADRLHCCYEGTFCDFSDGLQCVDSQGLRFAEKPLLFSKKIPALPLLPGETSNKDFEPRKLAESNVTLL</sequence>
<organism evidence="1 2">
    <name type="scientific">Panagrolaimus sp. PS1159</name>
    <dbReference type="NCBI Taxonomy" id="55785"/>
    <lineage>
        <taxon>Eukaryota</taxon>
        <taxon>Metazoa</taxon>
        <taxon>Ecdysozoa</taxon>
        <taxon>Nematoda</taxon>
        <taxon>Chromadorea</taxon>
        <taxon>Rhabditida</taxon>
        <taxon>Tylenchina</taxon>
        <taxon>Panagrolaimomorpha</taxon>
        <taxon>Panagrolaimoidea</taxon>
        <taxon>Panagrolaimidae</taxon>
        <taxon>Panagrolaimus</taxon>
    </lineage>
</organism>
<reference evidence="2" key="1">
    <citation type="submission" date="2022-11" db="UniProtKB">
        <authorList>
            <consortium name="WormBaseParasite"/>
        </authorList>
    </citation>
    <scope>IDENTIFICATION</scope>
</reference>
<evidence type="ECO:0000313" key="2">
    <source>
        <dbReference type="WBParaSite" id="PS1159_v2.g10173.t1"/>
    </source>
</evidence>
<proteinExistence type="predicted"/>
<name>A0AC35EUM3_9BILA</name>
<dbReference type="WBParaSite" id="PS1159_v2.g10173.t1">
    <property type="protein sequence ID" value="PS1159_v2.g10173.t1"/>
    <property type="gene ID" value="PS1159_v2.g10173"/>
</dbReference>
<evidence type="ECO:0000313" key="1">
    <source>
        <dbReference type="Proteomes" id="UP000887580"/>
    </source>
</evidence>
<dbReference type="Proteomes" id="UP000887580">
    <property type="component" value="Unplaced"/>
</dbReference>
<protein>
    <submittedName>
        <fullName evidence="2">Granulins domain-containing protein</fullName>
    </submittedName>
</protein>
<accession>A0AC35EUM3</accession>